<dbReference type="PANTHER" id="PTHR34239:SF2">
    <property type="entry name" value="TRANSPOSABLE ELEMENT P TRANSPOSASE_THAP9 CONSERVED DOMAIN-CONTAINING PROTEIN"/>
    <property type="match status" value="1"/>
</dbReference>
<evidence type="ECO:0000313" key="3">
    <source>
        <dbReference type="Proteomes" id="UP001652700"/>
    </source>
</evidence>
<evidence type="ECO:0000313" key="2">
    <source>
        <dbReference type="EnsemblMetazoa" id="XP_050505216.1"/>
    </source>
</evidence>
<protein>
    <submittedName>
        <fullName evidence="2">Uncharacterized protein</fullName>
    </submittedName>
</protein>
<evidence type="ECO:0000256" key="1">
    <source>
        <dbReference type="SAM" id="MobiDB-lite"/>
    </source>
</evidence>
<dbReference type="EnsemblMetazoa" id="XM_050649259.1">
    <property type="protein sequence ID" value="XP_050505216.1"/>
    <property type="gene ID" value="LOC126883607"/>
</dbReference>
<dbReference type="PANTHER" id="PTHR34239">
    <property type="entry name" value="APPLE DOMAIN-CONTAINING PROTEIN"/>
    <property type="match status" value="1"/>
</dbReference>
<dbReference type="GeneID" id="126883607"/>
<dbReference type="Proteomes" id="UP001652700">
    <property type="component" value="Unplaced"/>
</dbReference>
<reference evidence="2" key="1">
    <citation type="submission" date="2025-05" db="UniProtKB">
        <authorList>
            <consortium name="EnsemblMetazoa"/>
        </authorList>
    </citation>
    <scope>IDENTIFICATION</scope>
</reference>
<proteinExistence type="predicted"/>
<accession>A0ABM5K4U7</accession>
<feature type="compositionally biased region" description="Basic and acidic residues" evidence="1">
    <location>
        <begin position="279"/>
        <end position="289"/>
    </location>
</feature>
<feature type="compositionally biased region" description="Basic residues" evidence="1">
    <location>
        <begin position="228"/>
        <end position="237"/>
    </location>
</feature>
<dbReference type="RefSeq" id="XP_050505216.1">
    <property type="nucleotide sequence ID" value="XM_050649259.1"/>
</dbReference>
<keyword evidence="3" id="KW-1185">Reference proteome</keyword>
<organism evidence="2 3">
    <name type="scientific">Diabrotica virgifera virgifera</name>
    <name type="common">western corn rootworm</name>
    <dbReference type="NCBI Taxonomy" id="50390"/>
    <lineage>
        <taxon>Eukaryota</taxon>
        <taxon>Metazoa</taxon>
        <taxon>Ecdysozoa</taxon>
        <taxon>Arthropoda</taxon>
        <taxon>Hexapoda</taxon>
        <taxon>Insecta</taxon>
        <taxon>Pterygota</taxon>
        <taxon>Neoptera</taxon>
        <taxon>Endopterygota</taxon>
        <taxon>Coleoptera</taxon>
        <taxon>Polyphaga</taxon>
        <taxon>Cucujiformia</taxon>
        <taxon>Chrysomeloidea</taxon>
        <taxon>Chrysomelidae</taxon>
        <taxon>Galerucinae</taxon>
        <taxon>Diabroticina</taxon>
        <taxon>Diabroticites</taxon>
        <taxon>Diabrotica</taxon>
    </lineage>
</organism>
<sequence>MYSGILLWFKYENGYRLLPFADVHMISENDLHPVGGMDLQEPPNKQLQALLGDECETPILFAPSLHNDIASRWNVILRKGLDLDKRKEVIAKYAPPENCKNVLPPNLNLHVKGALTDSNERRDARLSSLQSQVGAGIAAIGKVLSSLYEKGEERDKENIQALSDAGRILADVHYQETISRRDLVLLNINKDLRDTLSESPPDEWLFGGNLEEAIKAKKTIDISSQQLRSKKGVRKPLIKNQSLNSARPLRLSNRGAYRSGPPQPRQAPRPRTQFRKKPDHWQMRKDRRH</sequence>
<name>A0ABM5K4U7_DIAVI</name>
<feature type="region of interest" description="Disordered" evidence="1">
    <location>
        <begin position="225"/>
        <end position="289"/>
    </location>
</feature>